<evidence type="ECO:0000313" key="3">
    <source>
        <dbReference type="Proteomes" id="UP001054945"/>
    </source>
</evidence>
<dbReference type="EMBL" id="BPLR01020471">
    <property type="protein sequence ID" value="GIX79132.1"/>
    <property type="molecule type" value="Genomic_DNA"/>
</dbReference>
<gene>
    <name evidence="2" type="ORF">CEXT_582831</name>
</gene>
<feature type="region of interest" description="Disordered" evidence="1">
    <location>
        <begin position="1"/>
        <end position="37"/>
    </location>
</feature>
<proteinExistence type="predicted"/>
<comment type="caution">
    <text evidence="2">The sequence shown here is derived from an EMBL/GenBank/DDBJ whole genome shotgun (WGS) entry which is preliminary data.</text>
</comment>
<accession>A0AAV4N2R8</accession>
<reference evidence="2 3" key="1">
    <citation type="submission" date="2021-06" db="EMBL/GenBank/DDBJ databases">
        <title>Caerostris extrusa draft genome.</title>
        <authorList>
            <person name="Kono N."/>
            <person name="Arakawa K."/>
        </authorList>
    </citation>
    <scope>NUCLEOTIDE SEQUENCE [LARGE SCALE GENOMIC DNA]</scope>
</reference>
<name>A0AAV4N2R8_CAEEX</name>
<feature type="compositionally biased region" description="Basic and acidic residues" evidence="1">
    <location>
        <begin position="12"/>
        <end position="28"/>
    </location>
</feature>
<dbReference type="AlphaFoldDB" id="A0AAV4N2R8"/>
<dbReference type="Proteomes" id="UP001054945">
    <property type="component" value="Unassembled WGS sequence"/>
</dbReference>
<organism evidence="2 3">
    <name type="scientific">Caerostris extrusa</name>
    <name type="common">Bark spider</name>
    <name type="synonym">Caerostris bankana</name>
    <dbReference type="NCBI Taxonomy" id="172846"/>
    <lineage>
        <taxon>Eukaryota</taxon>
        <taxon>Metazoa</taxon>
        <taxon>Ecdysozoa</taxon>
        <taxon>Arthropoda</taxon>
        <taxon>Chelicerata</taxon>
        <taxon>Arachnida</taxon>
        <taxon>Araneae</taxon>
        <taxon>Araneomorphae</taxon>
        <taxon>Entelegynae</taxon>
        <taxon>Araneoidea</taxon>
        <taxon>Araneidae</taxon>
        <taxon>Caerostris</taxon>
    </lineage>
</organism>
<evidence type="ECO:0000256" key="1">
    <source>
        <dbReference type="SAM" id="MobiDB-lite"/>
    </source>
</evidence>
<protein>
    <submittedName>
        <fullName evidence="2">Uncharacterized protein</fullName>
    </submittedName>
</protein>
<evidence type="ECO:0000313" key="2">
    <source>
        <dbReference type="EMBL" id="GIX79132.1"/>
    </source>
</evidence>
<keyword evidence="3" id="KW-1185">Reference proteome</keyword>
<sequence length="85" mass="9453">MAEILHTPPEPGSRRAEKLKEKREEPTKGFRPPRINGPRLVGVSKRVAVVRNGSGQEWLGQEWLGAEWLGMMAGALMARGYNGWA</sequence>